<keyword evidence="1" id="KW-0732">Signal</keyword>
<dbReference type="Pfam" id="PF14344">
    <property type="entry name" value="DUF4397"/>
    <property type="match status" value="4"/>
</dbReference>
<keyword evidence="4" id="KW-1185">Reference proteome</keyword>
<protein>
    <submittedName>
        <fullName evidence="3">DUF4397 domain-containing protein</fullName>
    </submittedName>
</protein>
<feature type="domain" description="DUF4397" evidence="2">
    <location>
        <begin position="39"/>
        <end position="155"/>
    </location>
</feature>
<proteinExistence type="predicted"/>
<evidence type="ECO:0000259" key="2">
    <source>
        <dbReference type="Pfam" id="PF14344"/>
    </source>
</evidence>
<dbReference type="Proteomes" id="UP001589813">
    <property type="component" value="Unassembled WGS sequence"/>
</dbReference>
<organism evidence="3 4">
    <name type="scientific">Rheinheimera tilapiae</name>
    <dbReference type="NCBI Taxonomy" id="875043"/>
    <lineage>
        <taxon>Bacteria</taxon>
        <taxon>Pseudomonadati</taxon>
        <taxon>Pseudomonadota</taxon>
        <taxon>Gammaproteobacteria</taxon>
        <taxon>Chromatiales</taxon>
        <taxon>Chromatiaceae</taxon>
        <taxon>Rheinheimera</taxon>
    </lineage>
</organism>
<dbReference type="PROSITE" id="PS51257">
    <property type="entry name" value="PROKAR_LIPOPROTEIN"/>
    <property type="match status" value="1"/>
</dbReference>
<dbReference type="InterPro" id="IPR025510">
    <property type="entry name" value="DUF4397"/>
</dbReference>
<dbReference type="EMBL" id="JBHLXP010000005">
    <property type="protein sequence ID" value="MFC0050283.1"/>
    <property type="molecule type" value="Genomic_DNA"/>
</dbReference>
<evidence type="ECO:0000313" key="3">
    <source>
        <dbReference type="EMBL" id="MFC0050283.1"/>
    </source>
</evidence>
<gene>
    <name evidence="3" type="ORF">ACFFJP_18450</name>
</gene>
<feature type="domain" description="DUF4397" evidence="2">
    <location>
        <begin position="380"/>
        <end position="450"/>
    </location>
</feature>
<feature type="signal peptide" evidence="1">
    <location>
        <begin position="1"/>
        <end position="20"/>
    </location>
</feature>
<feature type="chain" id="PRO_5047341384" evidence="1">
    <location>
        <begin position="21"/>
        <end position="452"/>
    </location>
</feature>
<accession>A0ABV6BHE0</accession>
<evidence type="ECO:0000313" key="4">
    <source>
        <dbReference type="Proteomes" id="UP001589813"/>
    </source>
</evidence>
<sequence length="452" mass="45484">MQWKNSFTMLALGAVLTLSGCGSSDSDEATPVVTPTVSLKLVHAASDAPNVNATSGDAFNASNLAFGKASAASKVPATGLGLAVSAILPDNSTSAVLTPSLTFMAGQTYTAYALGKVADGSLSALLVNAPDNAPTAGNALLQVVHAAAGAPTVDVHLTAPTATLSSSTVTATLPFKQFTGAVSVPAGDYRIRITPAGAASTVVFDSGTVAIPAGANLQVAAINNRFAGPSPVSLLTVDPNGATGDIKDINSTTAVRVVHAVADAPAVDVLLNNSKAISNLKYPEFTGYAQLKPGKYNVKVAANADNSVVVINADLDLAAGNFATVLATGSLAANSIKPWVLADTPRRVATAAQVRIAHASTVAGKVDIYVTASRDISSSTPAFRDVPFMAETGYVSLKPGSYVVTVTPTGSKTAAIGPVQLELAGNKIYTAVARDGIAGAAPGLILLDDFNP</sequence>
<dbReference type="RefSeq" id="WP_377247769.1">
    <property type="nucleotide sequence ID" value="NZ_JBHLXP010000005.1"/>
</dbReference>
<feature type="domain" description="DUF4397" evidence="2">
    <location>
        <begin position="166"/>
        <end position="240"/>
    </location>
</feature>
<name>A0ABV6BHE0_9GAMM</name>
<comment type="caution">
    <text evidence="3">The sequence shown here is derived from an EMBL/GenBank/DDBJ whole genome shotgun (WGS) entry which is preliminary data.</text>
</comment>
<evidence type="ECO:0000256" key="1">
    <source>
        <dbReference type="SAM" id="SignalP"/>
    </source>
</evidence>
<feature type="domain" description="DUF4397" evidence="2">
    <location>
        <begin position="254"/>
        <end position="369"/>
    </location>
</feature>
<reference evidence="3 4" key="1">
    <citation type="submission" date="2024-09" db="EMBL/GenBank/DDBJ databases">
        <authorList>
            <person name="Sun Q."/>
            <person name="Mori K."/>
        </authorList>
    </citation>
    <scope>NUCLEOTIDE SEQUENCE [LARGE SCALE GENOMIC DNA]</scope>
    <source>
        <strain evidence="3 4">KCTC 23315</strain>
    </source>
</reference>